<keyword evidence="3 13" id="KW-0820">tRNA-binding</keyword>
<protein>
    <recommendedName>
        <fullName evidence="13">Threonine--tRNA ligase</fullName>
        <ecNumber evidence="13">6.1.1.3</ecNumber>
    </recommendedName>
    <alternativeName>
        <fullName evidence="13">Threonyl-tRNA synthetase</fullName>
        <shortName evidence="13">ThrRS</shortName>
    </alternativeName>
</protein>
<feature type="binding site" evidence="13">
    <location>
        <position position="474"/>
    </location>
    <ligand>
        <name>Zn(2+)</name>
        <dbReference type="ChEBI" id="CHEBI:29105"/>
        <note>catalytic</note>
    </ligand>
</feature>
<evidence type="ECO:0000256" key="1">
    <source>
        <dbReference type="ARBA" id="ARBA00008226"/>
    </source>
</evidence>
<dbReference type="FunFam" id="3.40.50.800:FF:000001">
    <property type="entry name" value="Threonine--tRNA ligase"/>
    <property type="match status" value="1"/>
</dbReference>
<dbReference type="GO" id="GO:0005737">
    <property type="term" value="C:cytoplasm"/>
    <property type="evidence" value="ECO:0007669"/>
    <property type="project" value="UniProtKB-SubCell"/>
</dbReference>
<dbReference type="InterPro" id="IPR002314">
    <property type="entry name" value="aa-tRNA-synt_IIb"/>
</dbReference>
<dbReference type="PROSITE" id="PS50862">
    <property type="entry name" value="AA_TRNA_LIGASE_II"/>
    <property type="match status" value="1"/>
</dbReference>
<comment type="catalytic activity">
    <reaction evidence="12 13">
        <text>tRNA(Thr) + L-threonine + ATP = L-threonyl-tRNA(Thr) + AMP + diphosphate + H(+)</text>
        <dbReference type="Rhea" id="RHEA:24624"/>
        <dbReference type="Rhea" id="RHEA-COMP:9670"/>
        <dbReference type="Rhea" id="RHEA-COMP:9704"/>
        <dbReference type="ChEBI" id="CHEBI:15378"/>
        <dbReference type="ChEBI" id="CHEBI:30616"/>
        <dbReference type="ChEBI" id="CHEBI:33019"/>
        <dbReference type="ChEBI" id="CHEBI:57926"/>
        <dbReference type="ChEBI" id="CHEBI:78442"/>
        <dbReference type="ChEBI" id="CHEBI:78534"/>
        <dbReference type="ChEBI" id="CHEBI:456215"/>
        <dbReference type="EC" id="6.1.1.3"/>
    </reaction>
</comment>
<dbReference type="KEGG" id="lfi:LFML04_0109"/>
<reference evidence="16 17" key="1">
    <citation type="journal article" date="2011" name="J. Microbiol.">
        <title>Complete genome of Leptospirillum ferriphilum ML-04 provides insight into its physiology and environmental adaptation.</title>
        <authorList>
            <person name="Mi S."/>
            <person name="Song J."/>
            <person name="Lin J."/>
            <person name="Che Y."/>
            <person name="Zheng H."/>
            <person name="Lin J."/>
        </authorList>
    </citation>
    <scope>NUCLEOTIDE SEQUENCE [LARGE SCALE GENOMIC DNA]</scope>
    <source>
        <strain evidence="16 17">ML-04</strain>
    </source>
</reference>
<dbReference type="Gene3D" id="3.40.50.800">
    <property type="entry name" value="Anticodon-binding domain"/>
    <property type="match status" value="1"/>
</dbReference>
<dbReference type="InterPro" id="IPR036621">
    <property type="entry name" value="Anticodon-bd_dom_sf"/>
</dbReference>
<dbReference type="PATRIC" id="fig|1048260.3.peg.112"/>
<dbReference type="CDD" id="cd00771">
    <property type="entry name" value="ThrRS_core"/>
    <property type="match status" value="1"/>
</dbReference>
<dbReference type="Pfam" id="PF07973">
    <property type="entry name" value="tRNA_SAD"/>
    <property type="match status" value="1"/>
</dbReference>
<evidence type="ECO:0000259" key="15">
    <source>
        <dbReference type="PROSITE" id="PS50862"/>
    </source>
</evidence>
<dbReference type="InterPro" id="IPR002320">
    <property type="entry name" value="Thr-tRNA-ligase_IIa"/>
</dbReference>
<evidence type="ECO:0000256" key="8">
    <source>
        <dbReference type="ARBA" id="ARBA00022840"/>
    </source>
</evidence>
<evidence type="ECO:0000313" key="16">
    <source>
        <dbReference type="EMBL" id="AFS52361.1"/>
    </source>
</evidence>
<keyword evidence="11 13" id="KW-0030">Aminoacyl-tRNA synthetase</keyword>
<comment type="subunit">
    <text evidence="13">Homodimer.</text>
</comment>
<keyword evidence="4 13" id="KW-0436">Ligase</keyword>
<dbReference type="FunFam" id="3.30.980.10:FF:000005">
    <property type="entry name" value="Threonyl-tRNA synthetase, mitochondrial"/>
    <property type="match status" value="1"/>
</dbReference>
<accession>J9Z8B7</accession>
<evidence type="ECO:0000256" key="11">
    <source>
        <dbReference type="ARBA" id="ARBA00023146"/>
    </source>
</evidence>
<name>J9Z8B7_LEPFM</name>
<dbReference type="NCBIfam" id="TIGR00418">
    <property type="entry name" value="thrS"/>
    <property type="match status" value="1"/>
</dbReference>
<keyword evidence="6 13" id="KW-0547">Nucleotide-binding</keyword>
<evidence type="ECO:0000256" key="13">
    <source>
        <dbReference type="HAMAP-Rule" id="MF_00184"/>
    </source>
</evidence>
<organism evidence="16 17">
    <name type="scientific">Leptospirillum ferriphilum (strain ML-04)</name>
    <dbReference type="NCBI Taxonomy" id="1048260"/>
    <lineage>
        <taxon>Bacteria</taxon>
        <taxon>Pseudomonadati</taxon>
        <taxon>Nitrospirota</taxon>
        <taxon>Nitrospiria</taxon>
        <taxon>Nitrospirales</taxon>
        <taxon>Nitrospiraceae</taxon>
        <taxon>Leptospirillum</taxon>
    </lineage>
</organism>
<dbReference type="GO" id="GO:0000049">
    <property type="term" value="F:tRNA binding"/>
    <property type="evidence" value="ECO:0007669"/>
    <property type="project" value="UniProtKB-KW"/>
</dbReference>
<dbReference type="Pfam" id="PF03129">
    <property type="entry name" value="HGTP_anticodon"/>
    <property type="match status" value="1"/>
</dbReference>
<dbReference type="STRING" id="1048260.LFML04_0109"/>
<feature type="binding site" evidence="13">
    <location>
        <position position="297"/>
    </location>
    <ligand>
        <name>Zn(2+)</name>
        <dbReference type="ChEBI" id="CHEBI:29105"/>
        <note>catalytic</note>
    </ligand>
</feature>
<evidence type="ECO:0000256" key="3">
    <source>
        <dbReference type="ARBA" id="ARBA00022555"/>
    </source>
</evidence>
<dbReference type="InterPro" id="IPR047246">
    <property type="entry name" value="ThrRS_anticodon"/>
</dbReference>
<evidence type="ECO:0000256" key="6">
    <source>
        <dbReference type="ARBA" id="ARBA00022741"/>
    </source>
</evidence>
<evidence type="ECO:0000313" key="17">
    <source>
        <dbReference type="Proteomes" id="UP000006177"/>
    </source>
</evidence>
<dbReference type="Gene3D" id="3.30.930.10">
    <property type="entry name" value="Bira Bifunctional Protein, Domain 2"/>
    <property type="match status" value="1"/>
</dbReference>
<evidence type="ECO:0000256" key="4">
    <source>
        <dbReference type="ARBA" id="ARBA00022598"/>
    </source>
</evidence>
<dbReference type="SUPFAM" id="SSF55186">
    <property type="entry name" value="ThrRS/AlaRS common domain"/>
    <property type="match status" value="1"/>
</dbReference>
<dbReference type="PANTHER" id="PTHR11451">
    <property type="entry name" value="THREONINE-TRNA LIGASE"/>
    <property type="match status" value="1"/>
</dbReference>
<dbReference type="GO" id="GO:0004829">
    <property type="term" value="F:threonine-tRNA ligase activity"/>
    <property type="evidence" value="ECO:0007669"/>
    <property type="project" value="UniProtKB-UniRule"/>
</dbReference>
<dbReference type="EMBL" id="CP002919">
    <property type="protein sequence ID" value="AFS52361.1"/>
    <property type="molecule type" value="Genomic_DNA"/>
</dbReference>
<keyword evidence="7 13" id="KW-0862">Zinc</keyword>
<dbReference type="InterPro" id="IPR045864">
    <property type="entry name" value="aa-tRNA-synth_II/BPL/LPL"/>
</dbReference>
<feature type="domain" description="Aminoacyl-transfer RNA synthetases class-II family profile" evidence="15">
    <location>
        <begin position="242"/>
        <end position="497"/>
    </location>
</feature>
<dbReference type="SUPFAM" id="SSF55681">
    <property type="entry name" value="Class II aaRS and biotin synthetases"/>
    <property type="match status" value="1"/>
</dbReference>
<dbReference type="PRINTS" id="PR01047">
    <property type="entry name" value="TRNASYNTHTHR"/>
</dbReference>
<dbReference type="InterPro" id="IPR006195">
    <property type="entry name" value="aa-tRNA-synth_II"/>
</dbReference>
<dbReference type="FunFam" id="3.30.930.10:FF:000002">
    <property type="entry name" value="Threonine--tRNA ligase"/>
    <property type="match status" value="1"/>
</dbReference>
<dbReference type="Pfam" id="PF00587">
    <property type="entry name" value="tRNA-synt_2b"/>
    <property type="match status" value="1"/>
</dbReference>
<evidence type="ECO:0000256" key="14">
    <source>
        <dbReference type="SAM" id="MobiDB-lite"/>
    </source>
</evidence>
<sequence length="607" mass="70286">MVASARSSEIPLTERQMGPKSMTEKESESLRALRHSAAHTLAQAVKKLYPSAQVGVGPATEEGFYYDFRYERPFTPEDLERIENEMKSLIRSSLPIVRKPVSRGEAEKLFRERNEPFKLELIQGIPEDAEITVYEQGEFVDLCRGPHVSSTGEIPAVRLLSTSSAYWKGVESNPSLQRIYGTAFHSEKELEEYLRQQEEIQRRDHRKLGRELGLFRTLDEKGAGLVLWLPRGSQIRRTLEELWKILHDRHGYRYVYTPHIARLDLWMQSGHWDYYQDSMFRPMETEGTAYELKPMNCPFHILIFRESVQSYRDLPIRLSELGTVYRYERSGTLHGLMRVRGFTQDDAHIFCKPEDLAGEIRNVLALVDQMIGRFGFTDRTVYLSTRPEKSVGSDENWEMATGSLRRALEESGIPYEVDPGEGVFYGPKIDIKFHDAIGRAWQLSTIQVDFNLPEKFDLTYRNDSGEPCRPIMIHRALFGSIERFFGILIEHYAGAFPLWLAPEQVRIMTIADRHIPYAQTVLNRLKDRGVRAEGDFRNEKIGFKVREAQMAKIPEMWVVGDREVEENRVSVRTREGEKKDLRPLESELEDLFRRSGPPEMLPRSNGF</sequence>
<evidence type="ECO:0000256" key="7">
    <source>
        <dbReference type="ARBA" id="ARBA00022833"/>
    </source>
</evidence>
<keyword evidence="5 13" id="KW-0479">Metal-binding</keyword>
<evidence type="ECO:0000256" key="10">
    <source>
        <dbReference type="ARBA" id="ARBA00022917"/>
    </source>
</evidence>
<dbReference type="HOGENOM" id="CLU_008554_0_1_0"/>
<dbReference type="Proteomes" id="UP000006177">
    <property type="component" value="Chromosome"/>
</dbReference>
<dbReference type="SUPFAM" id="SSF52954">
    <property type="entry name" value="Class II aaRS ABD-related"/>
    <property type="match status" value="1"/>
</dbReference>
<gene>
    <name evidence="13" type="primary">thrS</name>
    <name evidence="16" type="ordered locus">LFML04_0109</name>
</gene>
<dbReference type="AlphaFoldDB" id="J9Z8B7"/>
<keyword evidence="2 13" id="KW-0963">Cytoplasm</keyword>
<comment type="caution">
    <text evidence="13">Lacks conserved residue(s) required for the propagation of feature annotation.</text>
</comment>
<dbReference type="Gene3D" id="3.30.54.20">
    <property type="match status" value="1"/>
</dbReference>
<feature type="binding site" evidence="13">
    <location>
        <position position="348"/>
    </location>
    <ligand>
        <name>Zn(2+)</name>
        <dbReference type="ChEBI" id="CHEBI:29105"/>
        <note>catalytic</note>
    </ligand>
</feature>
<dbReference type="GO" id="GO:0005524">
    <property type="term" value="F:ATP binding"/>
    <property type="evidence" value="ECO:0007669"/>
    <property type="project" value="UniProtKB-UniRule"/>
</dbReference>
<dbReference type="Gene3D" id="3.30.980.10">
    <property type="entry name" value="Threonyl-trna Synthetase, Chain A, domain 2"/>
    <property type="match status" value="1"/>
</dbReference>
<evidence type="ECO:0000256" key="12">
    <source>
        <dbReference type="ARBA" id="ARBA00049515"/>
    </source>
</evidence>
<evidence type="ECO:0000256" key="2">
    <source>
        <dbReference type="ARBA" id="ARBA00022490"/>
    </source>
</evidence>
<dbReference type="InterPro" id="IPR012947">
    <property type="entry name" value="tRNA_SAD"/>
</dbReference>
<dbReference type="FunFam" id="3.30.54.20:FF:000002">
    <property type="entry name" value="Threonine--tRNA ligase"/>
    <property type="match status" value="1"/>
</dbReference>
<evidence type="ECO:0000256" key="9">
    <source>
        <dbReference type="ARBA" id="ARBA00022884"/>
    </source>
</evidence>
<dbReference type="InterPro" id="IPR004154">
    <property type="entry name" value="Anticodon-bd"/>
</dbReference>
<dbReference type="InterPro" id="IPR033728">
    <property type="entry name" value="ThrRS_core"/>
</dbReference>
<dbReference type="EC" id="6.1.1.3" evidence="13"/>
<dbReference type="SMART" id="SM00863">
    <property type="entry name" value="tRNA_SAD"/>
    <property type="match status" value="1"/>
</dbReference>
<proteinExistence type="inferred from homology"/>
<dbReference type="PANTHER" id="PTHR11451:SF44">
    <property type="entry name" value="THREONINE--TRNA LIGASE, CHLOROPLASTIC_MITOCHONDRIAL 2"/>
    <property type="match status" value="1"/>
</dbReference>
<keyword evidence="9 13" id="KW-0694">RNA-binding</keyword>
<dbReference type="HAMAP" id="MF_00184">
    <property type="entry name" value="Thr_tRNA_synth"/>
    <property type="match status" value="1"/>
</dbReference>
<dbReference type="GO" id="GO:0046872">
    <property type="term" value="F:metal ion binding"/>
    <property type="evidence" value="ECO:0007669"/>
    <property type="project" value="UniProtKB-KW"/>
</dbReference>
<comment type="cofactor">
    <cofactor evidence="13">
        <name>Zn(2+)</name>
        <dbReference type="ChEBI" id="CHEBI:29105"/>
    </cofactor>
    <text evidence="13">Binds 1 zinc ion per subunit.</text>
</comment>
<evidence type="ECO:0000256" key="5">
    <source>
        <dbReference type="ARBA" id="ARBA00022723"/>
    </source>
</evidence>
<comment type="similarity">
    <text evidence="1 13">Belongs to the class-II aminoacyl-tRNA synthetase family.</text>
</comment>
<dbReference type="GO" id="GO:0006435">
    <property type="term" value="P:threonyl-tRNA aminoacylation"/>
    <property type="evidence" value="ECO:0007669"/>
    <property type="project" value="UniProtKB-UniRule"/>
</dbReference>
<dbReference type="InterPro" id="IPR018163">
    <property type="entry name" value="Thr/Ala-tRNA-synth_IIc_edit"/>
</dbReference>
<keyword evidence="10 13" id="KW-0648">Protein biosynthesis</keyword>
<feature type="region of interest" description="Disordered" evidence="14">
    <location>
        <begin position="1"/>
        <end position="27"/>
    </location>
</feature>
<dbReference type="CDD" id="cd00860">
    <property type="entry name" value="ThrRS_anticodon"/>
    <property type="match status" value="1"/>
</dbReference>
<comment type="subcellular location">
    <subcellularLocation>
        <location evidence="13">Cytoplasm</location>
    </subcellularLocation>
</comment>
<keyword evidence="8 13" id="KW-0067">ATP-binding</keyword>